<keyword evidence="7" id="KW-1185">Reference proteome</keyword>
<dbReference type="Pfam" id="PF00270">
    <property type="entry name" value="DEAD"/>
    <property type="match status" value="1"/>
</dbReference>
<feature type="domain" description="Helicase ATP-binding" evidence="5">
    <location>
        <begin position="99"/>
        <end position="236"/>
    </location>
</feature>
<dbReference type="GO" id="GO:0004386">
    <property type="term" value="F:helicase activity"/>
    <property type="evidence" value="ECO:0007669"/>
    <property type="project" value="UniProtKB-KW"/>
</dbReference>
<evidence type="ECO:0000313" key="7">
    <source>
        <dbReference type="Proteomes" id="UP000231409"/>
    </source>
</evidence>
<dbReference type="SUPFAM" id="SSF52540">
    <property type="entry name" value="P-loop containing nucleoside triphosphate hydrolases"/>
    <property type="match status" value="1"/>
</dbReference>
<dbReference type="InterPro" id="IPR050474">
    <property type="entry name" value="Hel308_SKI2-like"/>
</dbReference>
<dbReference type="SMART" id="SM00487">
    <property type="entry name" value="DEXDc"/>
    <property type="match status" value="1"/>
</dbReference>
<sequence>MSIVDIAEDIEPINGISELLDILHKEGPVSSEILEKISYYKKFHRDEFQEHEEKIITSLGLFYKLPEPNNLYSFLLSGIGKQHKEEFGEYLTPVQASVRRAVNENKVVSISAPTSAGKSYSIRDFIAENDGDAVVIVPSRALIAEYVNTMKQKFNGDKNVMISSFVDDIFKSRNLRRIFILTPERARDLFSSNLKLNIKVFFFDEAQVSEEIERGVIFDVLVRRVKQHFDKAKLIFAHPFVENPDAQLKKHNFSEAEGYSRSYTHGSVGKIFIYQHKNKKYYHFSPFIERGHQIKKCVEHEQKFSDFAFDGTHSVLVYVSKASIYNGKFIEPFRKYIDNYEDIDSVEAEEIINTIEHLLGADNDEHKSELVALLRKGIVIHHGSVPLEVRFLVEDLIRKRYAKICFATSTLAQGVNMPFDIVWLDNMRILGDSDQSRSLSFKNLIGRAGRLSNKPKFDFGYVFTKSPQLLSQRVNEKFLLNEQSIIDNPETIDDPDTSEFLNSIKEGSFDDDKQAPLSKIERLSESEILKYCEAILSVIYNGDSIKDNLYGAKNEGKRESLKQYFRFIYEASINRVLYDGEIAVFRQAMSIFLQVIQGRSFREIVGIRYSYISKKDEGRQGYAAFSQPAAKLPKSTLTQTYSIFDKDTLAKNVSYDAVVFDTYDYLDQVISFSLTESFITSFKIYKDQTSDLRSDKMIELLRFGTNNTVHTLLIRYGFPPEDIAEISKYILFINEDTITFKPEISDAPKYIQEMVDWYLPG</sequence>
<keyword evidence="1" id="KW-0547">Nucleotide-binding</keyword>
<dbReference type="GO" id="GO:0003676">
    <property type="term" value="F:nucleic acid binding"/>
    <property type="evidence" value="ECO:0007669"/>
    <property type="project" value="InterPro"/>
</dbReference>
<accession>A0A2G1UL27</accession>
<proteinExistence type="predicted"/>
<name>A0A2G1UL27_9GAMM</name>
<dbReference type="RefSeq" id="WP_099614255.1">
    <property type="nucleotide sequence ID" value="NZ_KZ319370.1"/>
</dbReference>
<keyword evidence="3 6" id="KW-0347">Helicase</keyword>
<keyword evidence="4" id="KW-0067">ATP-binding</keyword>
<evidence type="ECO:0000259" key="5">
    <source>
        <dbReference type="PROSITE" id="PS51192"/>
    </source>
</evidence>
<dbReference type="InterPro" id="IPR001650">
    <property type="entry name" value="Helicase_C-like"/>
</dbReference>
<evidence type="ECO:0000256" key="3">
    <source>
        <dbReference type="ARBA" id="ARBA00022806"/>
    </source>
</evidence>
<dbReference type="InterPro" id="IPR014001">
    <property type="entry name" value="Helicase_ATP-bd"/>
</dbReference>
<dbReference type="PANTHER" id="PTHR47961:SF8">
    <property type="entry name" value="DEXH-BOX ATP-DEPENDENT RNA HELICASE DEXH15 CHLOROPLASTIC"/>
    <property type="match status" value="1"/>
</dbReference>
<dbReference type="EMBL" id="NTFH01000007">
    <property type="protein sequence ID" value="PHQ15129.1"/>
    <property type="molecule type" value="Genomic_DNA"/>
</dbReference>
<evidence type="ECO:0000256" key="4">
    <source>
        <dbReference type="ARBA" id="ARBA00022840"/>
    </source>
</evidence>
<evidence type="ECO:0000313" key="6">
    <source>
        <dbReference type="EMBL" id="PHQ15129.1"/>
    </source>
</evidence>
<dbReference type="InterPro" id="IPR027417">
    <property type="entry name" value="P-loop_NTPase"/>
</dbReference>
<evidence type="ECO:0000256" key="2">
    <source>
        <dbReference type="ARBA" id="ARBA00022801"/>
    </source>
</evidence>
<gene>
    <name evidence="6" type="ORF">CLH61_08265</name>
</gene>
<dbReference type="Gene3D" id="3.40.50.300">
    <property type="entry name" value="P-loop containing nucleotide triphosphate hydrolases"/>
    <property type="match status" value="2"/>
</dbReference>
<dbReference type="Proteomes" id="UP000231409">
    <property type="component" value="Unassembled WGS sequence"/>
</dbReference>
<dbReference type="GO" id="GO:0016787">
    <property type="term" value="F:hydrolase activity"/>
    <property type="evidence" value="ECO:0007669"/>
    <property type="project" value="UniProtKB-KW"/>
</dbReference>
<protein>
    <submittedName>
        <fullName evidence="6">Helicase</fullName>
    </submittedName>
</protein>
<dbReference type="AlphaFoldDB" id="A0A2G1UL27"/>
<comment type="caution">
    <text evidence="6">The sequence shown here is derived from an EMBL/GenBank/DDBJ whole genome shotgun (WGS) entry which is preliminary data.</text>
</comment>
<evidence type="ECO:0000256" key="1">
    <source>
        <dbReference type="ARBA" id="ARBA00022741"/>
    </source>
</evidence>
<dbReference type="PANTHER" id="PTHR47961">
    <property type="entry name" value="DNA POLYMERASE THETA, PUTATIVE (AFU_ORTHOLOGUE AFUA_1G05260)-RELATED"/>
    <property type="match status" value="1"/>
</dbReference>
<dbReference type="SMART" id="SM00490">
    <property type="entry name" value="HELICc"/>
    <property type="match status" value="1"/>
</dbReference>
<dbReference type="InterPro" id="IPR011545">
    <property type="entry name" value="DEAD/DEAH_box_helicase_dom"/>
</dbReference>
<organism evidence="6 7">
    <name type="scientific">Marinobacter profundi</name>
    <dbReference type="NCBI Taxonomy" id="2666256"/>
    <lineage>
        <taxon>Bacteria</taxon>
        <taxon>Pseudomonadati</taxon>
        <taxon>Pseudomonadota</taxon>
        <taxon>Gammaproteobacteria</taxon>
        <taxon>Pseudomonadales</taxon>
        <taxon>Marinobacteraceae</taxon>
        <taxon>Marinobacter</taxon>
    </lineage>
</organism>
<dbReference type="PROSITE" id="PS51192">
    <property type="entry name" value="HELICASE_ATP_BIND_1"/>
    <property type="match status" value="1"/>
</dbReference>
<keyword evidence="2" id="KW-0378">Hydrolase</keyword>
<reference evidence="6 7" key="1">
    <citation type="submission" date="2017-09" db="EMBL/GenBank/DDBJ databases">
        <title>The draft genome sequences of Marinobacter sp. PWS21.</title>
        <authorList>
            <person name="Cao J."/>
        </authorList>
    </citation>
    <scope>NUCLEOTIDE SEQUENCE [LARGE SCALE GENOMIC DNA]</scope>
    <source>
        <strain evidence="6 7">PWS21</strain>
    </source>
</reference>
<dbReference type="GO" id="GO:0005524">
    <property type="term" value="F:ATP binding"/>
    <property type="evidence" value="ECO:0007669"/>
    <property type="project" value="UniProtKB-KW"/>
</dbReference>